<comment type="function">
    <text evidence="6 7">Catalyzes the conversion of GDP-D-mannose to GDP-4-dehydro-6-deoxy-D-mannose.</text>
</comment>
<evidence type="ECO:0000313" key="9">
    <source>
        <dbReference type="EMBL" id="BAL97462.1"/>
    </source>
</evidence>
<dbReference type="STRING" id="983917.RGE_41260"/>
<evidence type="ECO:0000256" key="1">
    <source>
        <dbReference type="ARBA" id="ARBA00000188"/>
    </source>
</evidence>
<dbReference type="Proteomes" id="UP000007883">
    <property type="component" value="Chromosome"/>
</dbReference>
<dbReference type="Gene3D" id="3.40.50.720">
    <property type="entry name" value="NAD(P)-binding Rossmann-like Domain"/>
    <property type="match status" value="1"/>
</dbReference>
<gene>
    <name evidence="7 9" type="primary">gmd</name>
    <name evidence="9" type="ordered locus">RGE_41260</name>
</gene>
<dbReference type="EC" id="4.2.1.47" evidence="4 7"/>
<evidence type="ECO:0000256" key="5">
    <source>
        <dbReference type="ARBA" id="ARBA00023239"/>
    </source>
</evidence>
<dbReference type="HAMAP" id="MF_00955">
    <property type="entry name" value="GDP_Man_dehydratase"/>
    <property type="match status" value="1"/>
</dbReference>
<dbReference type="PANTHER" id="PTHR43715:SF1">
    <property type="entry name" value="GDP-MANNOSE 4,6 DEHYDRATASE"/>
    <property type="match status" value="1"/>
</dbReference>
<dbReference type="FunFam" id="3.40.50.720:FF:000924">
    <property type="entry name" value="GDP-mannose 4,6 dehydratase"/>
    <property type="match status" value="1"/>
</dbReference>
<proteinExistence type="inferred from homology"/>
<organism evidence="9 10">
    <name type="scientific">Rubrivivax gelatinosus (strain NBRC 100245 / IL144)</name>
    <dbReference type="NCBI Taxonomy" id="983917"/>
    <lineage>
        <taxon>Bacteria</taxon>
        <taxon>Pseudomonadati</taxon>
        <taxon>Pseudomonadota</taxon>
        <taxon>Betaproteobacteria</taxon>
        <taxon>Burkholderiales</taxon>
        <taxon>Sphaerotilaceae</taxon>
        <taxon>Rubrivivax</taxon>
    </lineage>
</organism>
<dbReference type="Gene3D" id="3.90.25.10">
    <property type="entry name" value="UDP-galactose 4-epimerase, domain 1"/>
    <property type="match status" value="1"/>
</dbReference>
<dbReference type="PANTHER" id="PTHR43715">
    <property type="entry name" value="GDP-MANNOSE 4,6-DEHYDRATASE"/>
    <property type="match status" value="1"/>
</dbReference>
<evidence type="ECO:0000256" key="6">
    <source>
        <dbReference type="ARBA" id="ARBA00059383"/>
    </source>
</evidence>
<dbReference type="GO" id="GO:0008446">
    <property type="term" value="F:GDP-mannose 4,6-dehydratase activity"/>
    <property type="evidence" value="ECO:0007669"/>
    <property type="project" value="UniProtKB-UniRule"/>
</dbReference>
<dbReference type="HOGENOM" id="CLU_007383_14_0_4"/>
<sequence>MPKRKVSLITGVTGQDGAYLAELLLAKGYEVHGIKRRASLFNTDRIDHLYQDPHEKNPRFKLHYGDLADSTNLIRIVQQVQPDEIYNLGAMSHVAVSFEEPEYTANVDGIGTLRLLEAIRILGLEKKTRFYQASTSELYGLVQEIPQKETTPFYPRSPYAVAKLYGYWITVNYREAYGLYACNGILFNHESPLRGETFVTRKITRAVARIALGLQDCLYLGNLSALRDWGHARDYVEMQWLMLQQDRPEDFVIATGVQRSVREFVQLAAAELGIEVAFTGEGVDEVGVVERVTGKRARCKPGEVIVRVDPRYFRPTEVETLLGDPTKAREKLGWTPRTTLAELVKEMVEADYEAARRDSLVKLAGFTAYDHHE</sequence>
<evidence type="ECO:0000256" key="2">
    <source>
        <dbReference type="ARBA" id="ARBA00001937"/>
    </source>
</evidence>
<comment type="similarity">
    <text evidence="3 7">Belongs to the NAD(P)-dependent epimerase/dehydratase family. GDP-mannose 4,6-dehydratase subfamily.</text>
</comment>
<evidence type="ECO:0000313" key="10">
    <source>
        <dbReference type="Proteomes" id="UP000007883"/>
    </source>
</evidence>
<comment type="cofactor">
    <cofactor evidence="2 7">
        <name>NADP(+)</name>
        <dbReference type="ChEBI" id="CHEBI:58349"/>
    </cofactor>
</comment>
<keyword evidence="7" id="KW-0521">NADP</keyword>
<evidence type="ECO:0000256" key="4">
    <source>
        <dbReference type="ARBA" id="ARBA00011989"/>
    </source>
</evidence>
<dbReference type="RefSeq" id="WP_014430311.1">
    <property type="nucleotide sequence ID" value="NC_017075.1"/>
</dbReference>
<dbReference type="Pfam" id="PF16363">
    <property type="entry name" value="GDP_Man_Dehyd"/>
    <property type="match status" value="1"/>
</dbReference>
<dbReference type="InterPro" id="IPR036291">
    <property type="entry name" value="NAD(P)-bd_dom_sf"/>
</dbReference>
<dbReference type="InterPro" id="IPR006368">
    <property type="entry name" value="GDP_Man_deHydtase"/>
</dbReference>
<evidence type="ECO:0000256" key="3">
    <source>
        <dbReference type="ARBA" id="ARBA00009263"/>
    </source>
</evidence>
<dbReference type="AlphaFoldDB" id="I0HWS5"/>
<dbReference type="eggNOG" id="COG1089">
    <property type="taxonomic scope" value="Bacteria"/>
</dbReference>
<dbReference type="EMBL" id="AP012320">
    <property type="protein sequence ID" value="BAL97462.1"/>
    <property type="molecule type" value="Genomic_DNA"/>
</dbReference>
<reference evidence="9 10" key="1">
    <citation type="journal article" date="2012" name="J. Bacteriol.">
        <title>Complete genome sequence of phototrophic betaproteobacterium Rubrivivax gelatinosus IL144.</title>
        <authorList>
            <person name="Nagashima S."/>
            <person name="Kamimura A."/>
            <person name="Shimizu T."/>
            <person name="Nakamura-isaki S."/>
            <person name="Aono E."/>
            <person name="Sakamoto K."/>
            <person name="Ichikawa N."/>
            <person name="Nakazawa H."/>
            <person name="Sekine M."/>
            <person name="Yamazaki S."/>
            <person name="Fujita N."/>
            <person name="Shimada K."/>
            <person name="Hanada S."/>
            <person name="Nagashima K.V.P."/>
        </authorList>
    </citation>
    <scope>NUCLEOTIDE SEQUENCE [LARGE SCALE GENOMIC DNA]</scope>
    <source>
        <strain evidence="10">NBRC 100245 / IL144</strain>
    </source>
</reference>
<dbReference type="SUPFAM" id="SSF51735">
    <property type="entry name" value="NAD(P)-binding Rossmann-fold domains"/>
    <property type="match status" value="1"/>
</dbReference>
<name>I0HWS5_RUBGI</name>
<dbReference type="InterPro" id="IPR016040">
    <property type="entry name" value="NAD(P)-bd_dom"/>
</dbReference>
<dbReference type="KEGG" id="rge:RGE_41260"/>
<keyword evidence="5 7" id="KW-0456">Lyase</keyword>
<dbReference type="NCBIfam" id="TIGR01472">
    <property type="entry name" value="gmd"/>
    <property type="match status" value="1"/>
</dbReference>
<accession>I0HWS5</accession>
<comment type="caution">
    <text evidence="7">Lacks conserved residue(s) required for the propagation of feature annotation.</text>
</comment>
<protein>
    <recommendedName>
        <fullName evidence="4 7">GDP-mannose 4,6-dehydratase</fullName>
        <ecNumber evidence="4 7">4.2.1.47</ecNumber>
    </recommendedName>
    <alternativeName>
        <fullName evidence="7">GDP-D-mannose dehydratase</fullName>
    </alternativeName>
</protein>
<dbReference type="GO" id="GO:0070401">
    <property type="term" value="F:NADP+ binding"/>
    <property type="evidence" value="ECO:0007669"/>
    <property type="project" value="UniProtKB-UniRule"/>
</dbReference>
<comment type="catalytic activity">
    <reaction evidence="1 7">
        <text>GDP-alpha-D-mannose = GDP-4-dehydro-alpha-D-rhamnose + H2O</text>
        <dbReference type="Rhea" id="RHEA:23820"/>
        <dbReference type="ChEBI" id="CHEBI:15377"/>
        <dbReference type="ChEBI" id="CHEBI:57527"/>
        <dbReference type="ChEBI" id="CHEBI:57964"/>
        <dbReference type="EC" id="4.2.1.47"/>
    </reaction>
</comment>
<evidence type="ECO:0000256" key="7">
    <source>
        <dbReference type="HAMAP-Rule" id="MF_00955"/>
    </source>
</evidence>
<evidence type="ECO:0000259" key="8">
    <source>
        <dbReference type="Pfam" id="PF16363"/>
    </source>
</evidence>
<feature type="domain" description="NAD(P)-binding" evidence="8">
    <location>
        <begin position="8"/>
        <end position="347"/>
    </location>
</feature>
<dbReference type="CDD" id="cd05260">
    <property type="entry name" value="GDP_MD_SDR_e"/>
    <property type="match status" value="1"/>
</dbReference>
<keyword evidence="10" id="KW-1185">Reference proteome</keyword>
<dbReference type="PATRIC" id="fig|983917.3.peg.4024"/>
<dbReference type="GO" id="GO:0042351">
    <property type="term" value="P:'de novo' GDP-L-fucose biosynthetic process"/>
    <property type="evidence" value="ECO:0007669"/>
    <property type="project" value="TreeGrafter"/>
</dbReference>